<keyword evidence="2 3" id="KW-0413">Isomerase</keyword>
<evidence type="ECO:0000313" key="6">
    <source>
        <dbReference type="EMBL" id="PIT94566.1"/>
    </source>
</evidence>
<organism evidence="6 7">
    <name type="scientific">Candidatus Falkowbacteria bacterium CG10_big_fil_rev_8_21_14_0_10_39_9</name>
    <dbReference type="NCBI Taxonomy" id="1974566"/>
    <lineage>
        <taxon>Bacteria</taxon>
        <taxon>Candidatus Falkowiibacteriota</taxon>
    </lineage>
</organism>
<dbReference type="GO" id="GO:0006457">
    <property type="term" value="P:protein folding"/>
    <property type="evidence" value="ECO:0007669"/>
    <property type="project" value="InterPro"/>
</dbReference>
<dbReference type="PROSITE" id="PS50072">
    <property type="entry name" value="CSA_PPIASE_2"/>
    <property type="match status" value="1"/>
</dbReference>
<dbReference type="InterPro" id="IPR029000">
    <property type="entry name" value="Cyclophilin-like_dom_sf"/>
</dbReference>
<dbReference type="AlphaFoldDB" id="A0A2M6WP96"/>
<comment type="catalytic activity">
    <reaction evidence="3">
        <text>[protein]-peptidylproline (omega=180) = [protein]-peptidylproline (omega=0)</text>
        <dbReference type="Rhea" id="RHEA:16237"/>
        <dbReference type="Rhea" id="RHEA-COMP:10747"/>
        <dbReference type="Rhea" id="RHEA-COMP:10748"/>
        <dbReference type="ChEBI" id="CHEBI:83833"/>
        <dbReference type="ChEBI" id="CHEBI:83834"/>
        <dbReference type="EC" id="5.2.1.8"/>
    </reaction>
</comment>
<dbReference type="Gene3D" id="2.40.100.10">
    <property type="entry name" value="Cyclophilin-like"/>
    <property type="match status" value="1"/>
</dbReference>
<dbReference type="PANTHER" id="PTHR45625">
    <property type="entry name" value="PEPTIDYL-PROLYL CIS-TRANS ISOMERASE-RELATED"/>
    <property type="match status" value="1"/>
</dbReference>
<accession>A0A2M6WP96</accession>
<dbReference type="GO" id="GO:0003755">
    <property type="term" value="F:peptidyl-prolyl cis-trans isomerase activity"/>
    <property type="evidence" value="ECO:0007669"/>
    <property type="project" value="UniProtKB-UniRule"/>
</dbReference>
<gene>
    <name evidence="6" type="ORF">COT98_02985</name>
</gene>
<reference evidence="7" key="1">
    <citation type="submission" date="2017-09" db="EMBL/GenBank/DDBJ databases">
        <title>Depth-based differentiation of microbial function through sediment-hosted aquifers and enrichment of novel symbionts in the deep terrestrial subsurface.</title>
        <authorList>
            <person name="Probst A.J."/>
            <person name="Ladd B."/>
            <person name="Jarett J.K."/>
            <person name="Geller-Mcgrath D.E."/>
            <person name="Sieber C.M.K."/>
            <person name="Emerson J.B."/>
            <person name="Anantharaman K."/>
            <person name="Thomas B.C."/>
            <person name="Malmstrom R."/>
            <person name="Stieglmeier M."/>
            <person name="Klingl A."/>
            <person name="Woyke T."/>
            <person name="Ryan C.M."/>
            <person name="Banfield J.F."/>
        </authorList>
    </citation>
    <scope>NUCLEOTIDE SEQUENCE [LARGE SCALE GENOMIC DNA]</scope>
</reference>
<evidence type="ECO:0000256" key="3">
    <source>
        <dbReference type="RuleBase" id="RU363019"/>
    </source>
</evidence>
<evidence type="ECO:0000256" key="4">
    <source>
        <dbReference type="SAM" id="MobiDB-lite"/>
    </source>
</evidence>
<evidence type="ECO:0000313" key="7">
    <source>
        <dbReference type="Proteomes" id="UP000228900"/>
    </source>
</evidence>
<dbReference type="InterPro" id="IPR020892">
    <property type="entry name" value="Cyclophilin-type_PPIase_CS"/>
</dbReference>
<feature type="compositionally biased region" description="Polar residues" evidence="4">
    <location>
        <begin position="14"/>
        <end position="25"/>
    </location>
</feature>
<dbReference type="PROSITE" id="PS00170">
    <property type="entry name" value="CSA_PPIASE_1"/>
    <property type="match status" value="1"/>
</dbReference>
<dbReference type="InterPro" id="IPR044666">
    <property type="entry name" value="Cyclophilin_A-like"/>
</dbReference>
<evidence type="ECO:0000259" key="5">
    <source>
        <dbReference type="PROSITE" id="PS50072"/>
    </source>
</evidence>
<dbReference type="Pfam" id="PF00160">
    <property type="entry name" value="Pro_isomerase"/>
    <property type="match status" value="1"/>
</dbReference>
<feature type="domain" description="PPIase cyclophilin-type" evidence="5">
    <location>
        <begin position="36"/>
        <end position="194"/>
    </location>
</feature>
<keyword evidence="1 3" id="KW-0697">Rotamase</keyword>
<evidence type="ECO:0000256" key="1">
    <source>
        <dbReference type="ARBA" id="ARBA00023110"/>
    </source>
</evidence>
<proteinExistence type="inferred from homology"/>
<comment type="function">
    <text evidence="3">PPIases accelerate the folding of proteins. It catalyzes the cis-trans isomerization of proline imidic peptide bonds in oligopeptides.</text>
</comment>
<dbReference type="Proteomes" id="UP000228900">
    <property type="component" value="Unassembled WGS sequence"/>
</dbReference>
<dbReference type="InterPro" id="IPR002130">
    <property type="entry name" value="Cyclophilin-type_PPIase_dom"/>
</dbReference>
<dbReference type="EMBL" id="PFAQ01000043">
    <property type="protein sequence ID" value="PIT94566.1"/>
    <property type="molecule type" value="Genomic_DNA"/>
</dbReference>
<comment type="caution">
    <text evidence="6">The sequence shown here is derived from an EMBL/GenBank/DDBJ whole genome shotgun (WGS) entry which is preliminary data.</text>
</comment>
<dbReference type="EC" id="5.2.1.8" evidence="3"/>
<dbReference type="PANTHER" id="PTHR45625:SF4">
    <property type="entry name" value="PEPTIDYLPROLYL ISOMERASE DOMAIN AND WD REPEAT-CONTAINING PROTEIN 1"/>
    <property type="match status" value="1"/>
</dbReference>
<dbReference type="SUPFAM" id="SSF50891">
    <property type="entry name" value="Cyclophilin-like"/>
    <property type="match status" value="1"/>
</dbReference>
<comment type="similarity">
    <text evidence="3">Belongs to the cyclophilin-type PPIase family.</text>
</comment>
<feature type="compositionally biased region" description="Low complexity" evidence="4">
    <location>
        <begin position="1"/>
        <end position="13"/>
    </location>
</feature>
<feature type="region of interest" description="Disordered" evidence="4">
    <location>
        <begin position="1"/>
        <end position="25"/>
    </location>
</feature>
<dbReference type="PRINTS" id="PR00153">
    <property type="entry name" value="CSAPPISMRASE"/>
</dbReference>
<dbReference type="CDD" id="cd00317">
    <property type="entry name" value="cyclophilin"/>
    <property type="match status" value="1"/>
</dbReference>
<protein>
    <recommendedName>
        <fullName evidence="3">Peptidyl-prolyl cis-trans isomerase</fullName>
        <shortName evidence="3">PPIase</shortName>
        <ecNumber evidence="3">5.2.1.8</ecNumber>
    </recommendedName>
</protein>
<evidence type="ECO:0000256" key="2">
    <source>
        <dbReference type="ARBA" id="ARBA00023235"/>
    </source>
</evidence>
<name>A0A2M6WP96_9BACT</name>
<sequence length="195" mass="21447">MANNASSNSGNQSHLGESSATSSDRTLAGQKDLFQKYRTAILKTNYGDITVEFYGDDAPITVNNFMNLASTGFYDNTKFHRVIKDFMIQAGDPNSRGSDKAKYGMGGPGYDFADEYNTHQLVRGSLAMANRGKDTNGSQFFIVTKELFTPMTGQYYTNFGRVVSGMKTVDKIEGLTTDDSDHPVKDAIIKSIELK</sequence>